<keyword evidence="2" id="KW-1185">Reference proteome</keyword>
<protein>
    <submittedName>
        <fullName evidence="3">Uncharacterized protein LOC118882542 isoform X1</fullName>
    </submittedName>
</protein>
<sequence>MEAIFKALPPAGRISKDESADRRLICISKGPLRGQPCAGSSARPADPGENSPRQVGDSQRPPCDRKERCHRHQPVLGLPSQVAGALPPPLPRACSHFLYWSSPRRPGRGVSCSSGQLSQSQVLLRWNRECLVTGEPQARAMGQKPRFLQSQCPERKDVRAGVGPGAQPGPPHGASQARLLLGGRRVGPG</sequence>
<feature type="compositionally biased region" description="Low complexity" evidence="1">
    <location>
        <begin position="172"/>
        <end position="183"/>
    </location>
</feature>
<dbReference type="AlphaFoldDB" id="A0A8B8VHI1"/>
<gene>
    <name evidence="3" type="primary">LOC118882542</name>
</gene>
<evidence type="ECO:0000313" key="2">
    <source>
        <dbReference type="Proteomes" id="UP000694857"/>
    </source>
</evidence>
<accession>A0A8B8VHI1</accession>
<dbReference type="Proteomes" id="UP000694857">
    <property type="component" value="Chromosome 16"/>
</dbReference>
<feature type="region of interest" description="Disordered" evidence="1">
    <location>
        <begin position="30"/>
        <end position="70"/>
    </location>
</feature>
<evidence type="ECO:0000313" key="3">
    <source>
        <dbReference type="RefSeq" id="XP_036684316.1"/>
    </source>
</evidence>
<dbReference type="KEGG" id="bmus:118882542"/>
<dbReference type="RefSeq" id="XP_036684316.1">
    <property type="nucleotide sequence ID" value="XM_036828421.1"/>
</dbReference>
<organism evidence="2 3">
    <name type="scientific">Balaenoptera musculus</name>
    <name type="common">Blue whale</name>
    <dbReference type="NCBI Taxonomy" id="9771"/>
    <lineage>
        <taxon>Eukaryota</taxon>
        <taxon>Metazoa</taxon>
        <taxon>Chordata</taxon>
        <taxon>Craniata</taxon>
        <taxon>Vertebrata</taxon>
        <taxon>Euteleostomi</taxon>
        <taxon>Mammalia</taxon>
        <taxon>Eutheria</taxon>
        <taxon>Laurasiatheria</taxon>
        <taxon>Artiodactyla</taxon>
        <taxon>Whippomorpha</taxon>
        <taxon>Cetacea</taxon>
        <taxon>Mysticeti</taxon>
        <taxon>Balaenopteridae</taxon>
        <taxon>Balaenoptera</taxon>
    </lineage>
</organism>
<feature type="region of interest" description="Disordered" evidence="1">
    <location>
        <begin position="142"/>
        <end position="189"/>
    </location>
</feature>
<evidence type="ECO:0000256" key="1">
    <source>
        <dbReference type="SAM" id="MobiDB-lite"/>
    </source>
</evidence>
<name>A0A8B8VHI1_BALMU</name>
<proteinExistence type="predicted"/>
<dbReference type="GeneID" id="118882542"/>
<reference evidence="3" key="1">
    <citation type="submission" date="2025-08" db="UniProtKB">
        <authorList>
            <consortium name="RefSeq"/>
        </authorList>
    </citation>
    <scope>IDENTIFICATION</scope>
    <source>
        <tissue evidence="3">Epidermis and Blubber</tissue>
    </source>
</reference>